<dbReference type="InterPro" id="IPR000644">
    <property type="entry name" value="CBS_dom"/>
</dbReference>
<evidence type="ECO:0000313" key="6">
    <source>
        <dbReference type="EMBL" id="KAF6764098.1"/>
    </source>
</evidence>
<evidence type="ECO:0000256" key="1">
    <source>
        <dbReference type="ARBA" id="ARBA00022737"/>
    </source>
</evidence>
<evidence type="ECO:0000259" key="5">
    <source>
        <dbReference type="PROSITE" id="PS51371"/>
    </source>
</evidence>
<dbReference type="OrthoDB" id="449052at2759"/>
<evidence type="ECO:0000256" key="4">
    <source>
        <dbReference type="SAM" id="MobiDB-lite"/>
    </source>
</evidence>
<sequence length="453" mass="48718">MSQSKRLSQSLTGSWLDSSSQGFISGSDVHATDWVKDWKAALARDLIDTPIVSVDADSTVEEACEKLLSEDIPCLAVRSDPTGLEADNNSYQGLFDFSDVNAFLTLAATRHTFSLDDTDPDPRHTKIIEAATAGRVPVQLVSNLSDKNPFTALPNDADVISLLEIFARGTHRVLIQAPDHSGEPIGMVSDRGLLAWFDAYAKSSASFKKYLGNPIQPLSLPSLHIYTSVVAASSSSSLLDAMKLMSEEGVSSIAILDEESGALLSAVSVTDIGKVVVPSQSNQILGTPLHQIISLIKAPHGSTDGADRYPVYSVIPSSNLQYTIEKLLATNAHRLFVTRESTLSSPVLSPSAIGNLCGIVSVVDILSLFARLAKVENIDPTEKQRHRRMSSASSKSSEPPYFHSRSSSKSSQRQSPSVMAVSPTELTLDSLAALDNLFPVERRRSIRSNKGGP</sequence>
<name>A0A8H6IEQ1_9AGAR</name>
<evidence type="ECO:0000256" key="3">
    <source>
        <dbReference type="PROSITE-ProRule" id="PRU00703"/>
    </source>
</evidence>
<dbReference type="AlphaFoldDB" id="A0A8H6IEQ1"/>
<dbReference type="GO" id="GO:0042149">
    <property type="term" value="P:cellular response to glucose starvation"/>
    <property type="evidence" value="ECO:0007669"/>
    <property type="project" value="TreeGrafter"/>
</dbReference>
<comment type="caution">
    <text evidence="6">The sequence shown here is derived from an EMBL/GenBank/DDBJ whole genome shotgun (WGS) entry which is preliminary data.</text>
</comment>
<dbReference type="SMART" id="SM00116">
    <property type="entry name" value="CBS"/>
    <property type="match status" value="4"/>
</dbReference>
<evidence type="ECO:0000313" key="7">
    <source>
        <dbReference type="Proteomes" id="UP000521943"/>
    </source>
</evidence>
<feature type="region of interest" description="Disordered" evidence="4">
    <location>
        <begin position="380"/>
        <end position="422"/>
    </location>
</feature>
<dbReference type="PANTHER" id="PTHR13780:SF36">
    <property type="entry name" value="CBS DOMAIN-CONTAINING PROTEIN"/>
    <property type="match status" value="1"/>
</dbReference>
<dbReference type="InterPro" id="IPR046342">
    <property type="entry name" value="CBS_dom_sf"/>
</dbReference>
<organism evidence="6 7">
    <name type="scientific">Ephemerocybe angulata</name>
    <dbReference type="NCBI Taxonomy" id="980116"/>
    <lineage>
        <taxon>Eukaryota</taxon>
        <taxon>Fungi</taxon>
        <taxon>Dikarya</taxon>
        <taxon>Basidiomycota</taxon>
        <taxon>Agaricomycotina</taxon>
        <taxon>Agaricomycetes</taxon>
        <taxon>Agaricomycetidae</taxon>
        <taxon>Agaricales</taxon>
        <taxon>Agaricineae</taxon>
        <taxon>Psathyrellaceae</taxon>
        <taxon>Ephemerocybe</taxon>
    </lineage>
</organism>
<keyword evidence="1" id="KW-0677">Repeat</keyword>
<dbReference type="GO" id="GO:0004865">
    <property type="term" value="F:protein serine/threonine phosphatase inhibitor activity"/>
    <property type="evidence" value="ECO:0007669"/>
    <property type="project" value="TreeGrafter"/>
</dbReference>
<evidence type="ECO:0000256" key="2">
    <source>
        <dbReference type="ARBA" id="ARBA00023122"/>
    </source>
</evidence>
<dbReference type="PANTHER" id="PTHR13780">
    <property type="entry name" value="AMP-ACTIVATED PROTEIN KINASE, GAMMA REGULATORY SUBUNIT"/>
    <property type="match status" value="1"/>
</dbReference>
<proteinExistence type="predicted"/>
<feature type="compositionally biased region" description="Low complexity" evidence="4">
    <location>
        <begin position="404"/>
        <end position="417"/>
    </location>
</feature>
<dbReference type="InterPro" id="IPR050511">
    <property type="entry name" value="AMPK_gamma/SDS23_families"/>
</dbReference>
<keyword evidence="7" id="KW-1185">Reference proteome</keyword>
<dbReference type="Proteomes" id="UP000521943">
    <property type="component" value="Unassembled WGS sequence"/>
</dbReference>
<keyword evidence="2 3" id="KW-0129">CBS domain</keyword>
<feature type="domain" description="CBS" evidence="5">
    <location>
        <begin position="225"/>
        <end position="284"/>
    </location>
</feature>
<accession>A0A8H6IEQ1</accession>
<dbReference type="SUPFAM" id="SSF54631">
    <property type="entry name" value="CBS-domain pair"/>
    <property type="match status" value="2"/>
</dbReference>
<dbReference type="Pfam" id="PF00571">
    <property type="entry name" value="CBS"/>
    <property type="match status" value="3"/>
</dbReference>
<protein>
    <recommendedName>
        <fullName evidence="5">CBS domain-containing protein</fullName>
    </recommendedName>
</protein>
<gene>
    <name evidence="6" type="ORF">DFP72DRAFT_870709</name>
</gene>
<reference evidence="6 7" key="1">
    <citation type="submission" date="2020-07" db="EMBL/GenBank/DDBJ databases">
        <title>Comparative genomics of pyrophilous fungi reveals a link between fire events and developmental genes.</title>
        <authorList>
            <consortium name="DOE Joint Genome Institute"/>
            <person name="Steindorff A.S."/>
            <person name="Carver A."/>
            <person name="Calhoun S."/>
            <person name="Stillman K."/>
            <person name="Liu H."/>
            <person name="Lipzen A."/>
            <person name="Pangilinan J."/>
            <person name="Labutti K."/>
            <person name="Bruns T.D."/>
            <person name="Grigoriev I.V."/>
        </authorList>
    </citation>
    <scope>NUCLEOTIDE SEQUENCE [LARGE SCALE GENOMIC DNA]</scope>
    <source>
        <strain evidence="6 7">CBS 144469</strain>
    </source>
</reference>
<dbReference type="EMBL" id="JACGCI010000004">
    <property type="protein sequence ID" value="KAF6764098.1"/>
    <property type="molecule type" value="Genomic_DNA"/>
</dbReference>
<dbReference type="PROSITE" id="PS51371">
    <property type="entry name" value="CBS"/>
    <property type="match status" value="1"/>
</dbReference>
<dbReference type="Gene3D" id="3.10.580.10">
    <property type="entry name" value="CBS-domain"/>
    <property type="match status" value="2"/>
</dbReference>